<dbReference type="InterPro" id="IPR022623">
    <property type="entry name" value="Glyco_trans_4"/>
</dbReference>
<gene>
    <name evidence="3" type="ORF">HZZ13_19385</name>
</gene>
<name>A0ABS0PSW2_9BRAD</name>
<feature type="domain" description="Glycosyl transferase family 4" evidence="2">
    <location>
        <begin position="29"/>
        <end position="193"/>
    </location>
</feature>
<evidence type="ECO:0000313" key="3">
    <source>
        <dbReference type="EMBL" id="MBH5399934.1"/>
    </source>
</evidence>
<keyword evidence="4" id="KW-1185">Reference proteome</keyword>
<accession>A0ABS0PSW2</accession>
<dbReference type="PANTHER" id="PTHR46401:SF2">
    <property type="entry name" value="GLYCOSYLTRANSFERASE WBBK-RELATED"/>
    <property type="match status" value="1"/>
</dbReference>
<dbReference type="Proteomes" id="UP000807370">
    <property type="component" value="Unassembled WGS sequence"/>
</dbReference>
<proteinExistence type="predicted"/>
<organism evidence="3 4">
    <name type="scientific">Bradyrhizobium agreste</name>
    <dbReference type="NCBI Taxonomy" id="2751811"/>
    <lineage>
        <taxon>Bacteria</taxon>
        <taxon>Pseudomonadati</taxon>
        <taxon>Pseudomonadota</taxon>
        <taxon>Alphaproteobacteria</taxon>
        <taxon>Hyphomicrobiales</taxon>
        <taxon>Nitrobacteraceae</taxon>
        <taxon>Bradyrhizobium</taxon>
    </lineage>
</organism>
<dbReference type="Pfam" id="PF12000">
    <property type="entry name" value="Glyco_trans_4_3"/>
    <property type="match status" value="1"/>
</dbReference>
<comment type="caution">
    <text evidence="3">The sequence shown here is derived from an EMBL/GenBank/DDBJ whole genome shotgun (WGS) entry which is preliminary data.</text>
</comment>
<evidence type="ECO:0000259" key="2">
    <source>
        <dbReference type="Pfam" id="PF12000"/>
    </source>
</evidence>
<protein>
    <submittedName>
        <fullName evidence="3">Glycosyltransferase</fullName>
    </submittedName>
</protein>
<dbReference type="EMBL" id="JACCHP010000012">
    <property type="protein sequence ID" value="MBH5399934.1"/>
    <property type="molecule type" value="Genomic_DNA"/>
</dbReference>
<dbReference type="SUPFAM" id="SSF53756">
    <property type="entry name" value="UDP-Glycosyltransferase/glycogen phosphorylase"/>
    <property type="match status" value="1"/>
</dbReference>
<sequence>MQKILFVHNNFPAQFLPLCKALSGRDDIQMAAIGSPTARALPGVSLKKYMIPDGELAAAHPFARRFEAECRRAEQVLYSASNLKQQGFVPDLVVAHPGWGEMLPLRPLFPEARIIAYCEFYYRAAGQDVGFDAEFPDMGVDGHVRIHLKNAATLLALDDADAGLSPTLWQRSTYPGVFQSKIEVIHDGVDTDLIQPDETAALTLPSGKVLTRADEVVTFATRSHEPLRGFHCFLRALPAIMAARPNAQILIIGGTAIPYGLSPPEGHSWRTYFFREIEGQVDASRIHFAEELDRAQFLHALQISSAHVYFTYPFVLSWSLLEAMSAGCLIIGSDTAPLREVIDGSNGILVPFFDIEQLSARVIETLASPRRFSGMRRAARETVMERYDLNRICLPRLLDFYKIATPSNIVRAKRTTEVLADRFRDVFASAGGKRP</sequence>
<evidence type="ECO:0000256" key="1">
    <source>
        <dbReference type="ARBA" id="ARBA00022679"/>
    </source>
</evidence>
<dbReference type="PANTHER" id="PTHR46401">
    <property type="entry name" value="GLYCOSYLTRANSFERASE WBBK-RELATED"/>
    <property type="match status" value="1"/>
</dbReference>
<dbReference type="Gene3D" id="3.40.50.2000">
    <property type="entry name" value="Glycogen Phosphorylase B"/>
    <property type="match status" value="2"/>
</dbReference>
<reference evidence="3 4" key="1">
    <citation type="submission" date="2020-07" db="EMBL/GenBank/DDBJ databases">
        <title>Bradyrhizobium diversity isolated from nodules of indigenous legumes of Western Australia.</title>
        <authorList>
            <person name="Klepa M.S."/>
        </authorList>
    </citation>
    <scope>NUCLEOTIDE SEQUENCE [LARGE SCALE GENOMIC DNA]</scope>
    <source>
        <strain evidence="3 4">CNPSo 4010</strain>
    </source>
</reference>
<dbReference type="RefSeq" id="WP_197961146.1">
    <property type="nucleotide sequence ID" value="NZ_JACCHP010000012.1"/>
</dbReference>
<evidence type="ECO:0000313" key="4">
    <source>
        <dbReference type="Proteomes" id="UP000807370"/>
    </source>
</evidence>
<dbReference type="Pfam" id="PF13692">
    <property type="entry name" value="Glyco_trans_1_4"/>
    <property type="match status" value="1"/>
</dbReference>
<keyword evidence="1" id="KW-0808">Transferase</keyword>